<gene>
    <name evidence="2" type="ORF">N4R40_06175</name>
</gene>
<keyword evidence="3" id="KW-1185">Reference proteome</keyword>
<accession>A0ABT2PDR8</accession>
<feature type="transmembrane region" description="Helical" evidence="1">
    <location>
        <begin position="16"/>
        <end position="37"/>
    </location>
</feature>
<evidence type="ECO:0000313" key="2">
    <source>
        <dbReference type="EMBL" id="MCT9001949.1"/>
    </source>
</evidence>
<sequence>MTAPVLPPAARTAGRIFVIALGACLLAVIAIAGWIGVRGAEAYGHVRAVQDGTSDAIAALSADPAAASTTLEGLAAHAAAARDLTSDPIWRLGESVPWIGPQLSAFATVAAGLDAVLTEGLTPIARSAGGLSLDALKPVDGRIDPAPLATIAEPARAGADAVARSSARIHAIDTVPLAGVVADAVRDADAQFAEVATATDALARAAALLPGMLGQDGPRTYLVIVQNNAEWRSLGGIAGAGVLLHTEDGVLTLSGTLSSTDFPSGFPDPVAPLSDEIVALFDTKPARYIQNTTQIPDFAVGAPLAAEMVRSETGLTVDGVLAVDPVVLSYLLDATGPVTVPTGDVLTADNAVSLLLNEVYFRYDKPADQDAFFSAAAGAVFDALARGTASPGDLVSALGQAGAERRLLLWSADPDEQLILADTTLAGPLPTTNDQTAQFGVYLNEGGGSKMSYYTHPSVQLAWNTCAPSETVAARSLTLTLTLESTAPADAATSLPPYLTADGAFGTAPGDSDVVGNIYLPTGYELTESSLSTGGGFGGGMHDGRQVLTLGVVLAPGASATATVTVRAVTGADHAEALVTPTADADLATTVSAGCGALG</sequence>
<reference evidence="2 3" key="1">
    <citation type="journal article" date="2024" name="Int. J. Syst. Evol. Microbiol.">
        <title>Microbacterium memoriense sp. nov., a member of the Actinomycetota from marine beach sediment of the north coast of Portugal.</title>
        <authorList>
            <person name="Santos J.D.N.D."/>
            <person name="Klimek D."/>
            <person name="Calusinska M."/>
            <person name="Lobo-da-Cunha A."/>
            <person name="Catita J."/>
            <person name="Goncalves H."/>
            <person name="Gonzalez I."/>
            <person name="Lage O.M."/>
        </authorList>
    </citation>
    <scope>NUCLEOTIDE SEQUENCE [LARGE SCALE GENOMIC DNA]</scope>
    <source>
        <strain evidence="2 3">PMIC_1C1B</strain>
    </source>
</reference>
<keyword evidence="1" id="KW-0812">Transmembrane</keyword>
<dbReference type="EMBL" id="JAODOR010000007">
    <property type="protein sequence ID" value="MCT9001949.1"/>
    <property type="molecule type" value="Genomic_DNA"/>
</dbReference>
<protein>
    <submittedName>
        <fullName evidence="2">DUF4012 domain-containing protein</fullName>
    </submittedName>
</protein>
<comment type="caution">
    <text evidence="2">The sequence shown here is derived from an EMBL/GenBank/DDBJ whole genome shotgun (WGS) entry which is preliminary data.</text>
</comment>
<evidence type="ECO:0000313" key="3">
    <source>
        <dbReference type="Proteomes" id="UP001300496"/>
    </source>
</evidence>
<dbReference type="Pfam" id="PF13196">
    <property type="entry name" value="DUF4012"/>
    <property type="match status" value="1"/>
</dbReference>
<keyword evidence="1" id="KW-1133">Transmembrane helix</keyword>
<evidence type="ECO:0000256" key="1">
    <source>
        <dbReference type="SAM" id="Phobius"/>
    </source>
</evidence>
<organism evidence="2 3">
    <name type="scientific">Microbacterium memoriense</name>
    <dbReference type="NCBI Taxonomy" id="2978350"/>
    <lineage>
        <taxon>Bacteria</taxon>
        <taxon>Bacillati</taxon>
        <taxon>Actinomycetota</taxon>
        <taxon>Actinomycetes</taxon>
        <taxon>Micrococcales</taxon>
        <taxon>Microbacteriaceae</taxon>
        <taxon>Microbacterium</taxon>
    </lineage>
</organism>
<keyword evidence="1" id="KW-0472">Membrane</keyword>
<dbReference type="RefSeq" id="WP_261606500.1">
    <property type="nucleotide sequence ID" value="NZ_JAODOR010000007.1"/>
</dbReference>
<name>A0ABT2PDR8_9MICO</name>
<dbReference type="Proteomes" id="UP001300496">
    <property type="component" value="Unassembled WGS sequence"/>
</dbReference>
<dbReference type="InterPro" id="IPR025101">
    <property type="entry name" value="DUF4012"/>
</dbReference>
<proteinExistence type="predicted"/>